<dbReference type="InterPro" id="IPR029063">
    <property type="entry name" value="SAM-dependent_MTases_sf"/>
</dbReference>
<evidence type="ECO:0000256" key="1">
    <source>
        <dbReference type="ARBA" id="ARBA00022603"/>
    </source>
</evidence>
<accession>A0A5C4WKK0</accession>
<keyword evidence="6" id="KW-1185">Reference proteome</keyword>
<dbReference type="PANTHER" id="PTHR43464:SF19">
    <property type="entry name" value="UBIQUINONE BIOSYNTHESIS O-METHYLTRANSFERASE, MITOCHONDRIAL"/>
    <property type="match status" value="1"/>
</dbReference>
<evidence type="ECO:0000313" key="5">
    <source>
        <dbReference type="EMBL" id="KAB8194820.1"/>
    </source>
</evidence>
<dbReference type="Proteomes" id="UP000312512">
    <property type="component" value="Unassembled WGS sequence"/>
</dbReference>
<feature type="domain" description="Methyltransferase type 12" evidence="4">
    <location>
        <begin position="230"/>
        <end position="325"/>
    </location>
</feature>
<keyword evidence="2 5" id="KW-0808">Transferase</keyword>
<dbReference type="PANTHER" id="PTHR43464">
    <property type="entry name" value="METHYLTRANSFERASE"/>
    <property type="match status" value="1"/>
</dbReference>
<dbReference type="RefSeq" id="WP_139631412.1">
    <property type="nucleotide sequence ID" value="NZ_VDLX02000005.1"/>
</dbReference>
<dbReference type="AlphaFoldDB" id="A0A5C4WKK0"/>
<organism evidence="5 6">
    <name type="scientific">Nonomuraea phyllanthi</name>
    <dbReference type="NCBI Taxonomy" id="2219224"/>
    <lineage>
        <taxon>Bacteria</taxon>
        <taxon>Bacillati</taxon>
        <taxon>Actinomycetota</taxon>
        <taxon>Actinomycetes</taxon>
        <taxon>Streptosporangiales</taxon>
        <taxon>Streptosporangiaceae</taxon>
        <taxon>Nonomuraea</taxon>
    </lineage>
</organism>
<proteinExistence type="predicted"/>
<dbReference type="Pfam" id="PF08242">
    <property type="entry name" value="Methyltransf_12"/>
    <property type="match status" value="1"/>
</dbReference>
<evidence type="ECO:0000259" key="4">
    <source>
        <dbReference type="Pfam" id="PF08242"/>
    </source>
</evidence>
<dbReference type="EMBL" id="VDLX02000005">
    <property type="protein sequence ID" value="KAB8194820.1"/>
    <property type="molecule type" value="Genomic_DNA"/>
</dbReference>
<evidence type="ECO:0000256" key="2">
    <source>
        <dbReference type="ARBA" id="ARBA00022679"/>
    </source>
</evidence>
<dbReference type="OrthoDB" id="3382693at2"/>
<evidence type="ECO:0000256" key="3">
    <source>
        <dbReference type="ARBA" id="ARBA00022691"/>
    </source>
</evidence>
<dbReference type="Gene3D" id="3.40.50.150">
    <property type="entry name" value="Vaccinia Virus protein VP39"/>
    <property type="match status" value="1"/>
</dbReference>
<dbReference type="CDD" id="cd02440">
    <property type="entry name" value="AdoMet_MTases"/>
    <property type="match status" value="1"/>
</dbReference>
<comment type="caution">
    <text evidence="5">The sequence shown here is derived from an EMBL/GenBank/DDBJ whole genome shotgun (WGS) entry which is preliminary data.</text>
</comment>
<name>A0A5C4WKK0_9ACTN</name>
<sequence length="448" mass="47627">MPAELPSRDDLQLVRRVLEGLPGVGGAQVLLIADGSEAAVSALVSDGRPPPEPSIPTSPPARLGAGGAHVVPGCLAAMDRAAVMAIAHTLHTVGSFCDVVEEGVEEGAEKAADALGAVPRHRWIVRRWLAALASENLPVPPSRPELARAMRDLDAARQELGYPAGMGRFFQAALRSLPRLVRDEITLQSLLFAGGGTSTAQGNYRDNLISRHLNRAAAEAVAARAPARVLEIGAGVGATTEAVLAAVGEVDYLFTDVSAFFLDAARERFARHPGLRYACLDINAPMALDERPFDVVLAANVLHNARHAGRTLAAIRELLAPGGALVLIESCVEHHLVSASMHFLMSPRADALLPGFADVRQGQDRVFLDRAEWTRQLAAAGYRDVRVEPAPDDPLAAAGQYVFTAARGERHPDPAPLLSKAAEALPPHLAPREIHTVDALITDRSHRP</sequence>
<keyword evidence="3" id="KW-0949">S-adenosyl-L-methionine</keyword>
<protein>
    <submittedName>
        <fullName evidence="5">Methyltransferase</fullName>
    </submittedName>
</protein>
<dbReference type="InterPro" id="IPR013217">
    <property type="entry name" value="Methyltransf_12"/>
</dbReference>
<dbReference type="SUPFAM" id="SSF53335">
    <property type="entry name" value="S-adenosyl-L-methionine-dependent methyltransferases"/>
    <property type="match status" value="1"/>
</dbReference>
<evidence type="ECO:0000313" key="6">
    <source>
        <dbReference type="Proteomes" id="UP000312512"/>
    </source>
</evidence>
<dbReference type="GO" id="GO:0032259">
    <property type="term" value="P:methylation"/>
    <property type="evidence" value="ECO:0007669"/>
    <property type="project" value="UniProtKB-KW"/>
</dbReference>
<dbReference type="GO" id="GO:0008168">
    <property type="term" value="F:methyltransferase activity"/>
    <property type="evidence" value="ECO:0007669"/>
    <property type="project" value="UniProtKB-KW"/>
</dbReference>
<reference evidence="5 6" key="1">
    <citation type="submission" date="2019-10" db="EMBL/GenBank/DDBJ databases">
        <title>Nonomuraea sp. nov., isolated from Phyllanthus amarus.</title>
        <authorList>
            <person name="Klykleung N."/>
            <person name="Tanasupawat S."/>
        </authorList>
    </citation>
    <scope>NUCLEOTIDE SEQUENCE [LARGE SCALE GENOMIC DNA]</scope>
    <source>
        <strain evidence="5 6">PA1-10</strain>
    </source>
</reference>
<gene>
    <name evidence="5" type="ORF">FH608_016795</name>
</gene>
<keyword evidence="1 5" id="KW-0489">Methyltransferase</keyword>